<evidence type="ECO:0000313" key="2">
    <source>
        <dbReference type="Proteomes" id="UP000003112"/>
    </source>
</evidence>
<dbReference type="AlphaFoldDB" id="E6K7Z7"/>
<comment type="caution">
    <text evidence="1">The sequence shown here is derived from an EMBL/GenBank/DDBJ whole genome shotgun (WGS) entry which is preliminary data.</text>
</comment>
<evidence type="ECO:0000313" key="1">
    <source>
        <dbReference type="EMBL" id="EFU30297.1"/>
    </source>
</evidence>
<accession>E6K7Z7</accession>
<dbReference type="Proteomes" id="UP000003112">
    <property type="component" value="Unassembled WGS sequence"/>
</dbReference>
<gene>
    <name evidence="1" type="ORF">HMPREF6485_1576</name>
</gene>
<protein>
    <submittedName>
        <fullName evidence="1">Uncharacterized protein</fullName>
    </submittedName>
</protein>
<sequence>MQINDEKSRQRYIPYQYAERQKTTFMESPYTKQIGLPEVSGSPICLSHCAQSYEYHCMS</sequence>
<dbReference type="HOGENOM" id="CLU_2956740_0_0_10"/>
<organism evidence="1 2">
    <name type="scientific">Segatella buccae ATCC 33574</name>
    <dbReference type="NCBI Taxonomy" id="873513"/>
    <lineage>
        <taxon>Bacteria</taxon>
        <taxon>Pseudomonadati</taxon>
        <taxon>Bacteroidota</taxon>
        <taxon>Bacteroidia</taxon>
        <taxon>Bacteroidales</taxon>
        <taxon>Prevotellaceae</taxon>
        <taxon>Segatella</taxon>
    </lineage>
</organism>
<keyword evidence="2" id="KW-1185">Reference proteome</keyword>
<reference evidence="1 2" key="1">
    <citation type="submission" date="2010-10" db="EMBL/GenBank/DDBJ databases">
        <authorList>
            <person name="Muzny D."/>
            <person name="Qin X."/>
            <person name="Deng J."/>
            <person name="Jiang H."/>
            <person name="Liu Y."/>
            <person name="Qu J."/>
            <person name="Song X.-Z."/>
            <person name="Zhang L."/>
            <person name="Thornton R."/>
            <person name="Coyle M."/>
            <person name="Francisco L."/>
            <person name="Jackson L."/>
            <person name="Javaid M."/>
            <person name="Korchina V."/>
            <person name="Kovar C."/>
            <person name="Mata R."/>
            <person name="Mathew T."/>
            <person name="Ngo R."/>
            <person name="Nguyen L."/>
            <person name="Nguyen N."/>
            <person name="Okwuonu G."/>
            <person name="Ongeri F."/>
            <person name="Pham C."/>
            <person name="Simmons D."/>
            <person name="Wilczek-Boney K."/>
            <person name="Hale W."/>
            <person name="Jakkamsetti A."/>
            <person name="Pham P."/>
            <person name="Ruth R."/>
            <person name="San Lucas F."/>
            <person name="Warren J."/>
            <person name="Zhang J."/>
            <person name="Zhao Z."/>
            <person name="Zhou C."/>
            <person name="Zhu D."/>
            <person name="Lee S."/>
            <person name="Bess C."/>
            <person name="Blankenburg K."/>
            <person name="Forbes L."/>
            <person name="Fu Q."/>
            <person name="Gubbala S."/>
            <person name="Hirani K."/>
            <person name="Jayaseelan J.C."/>
            <person name="Lara F."/>
            <person name="Munidasa M."/>
            <person name="Palculict T."/>
            <person name="Patil S."/>
            <person name="Pu L.-L."/>
            <person name="Saada N."/>
            <person name="Tang L."/>
            <person name="Weissenberger G."/>
            <person name="Zhu Y."/>
            <person name="Hemphill L."/>
            <person name="Shang Y."/>
            <person name="Youmans B."/>
            <person name="Ayvaz T."/>
            <person name="Ross M."/>
            <person name="Santibanez J."/>
            <person name="Aqrawi P."/>
            <person name="Gross S."/>
            <person name="Joshi V."/>
            <person name="Fowler G."/>
            <person name="Nazareth L."/>
            <person name="Reid J."/>
            <person name="Worley K."/>
            <person name="Petrosino J."/>
            <person name="Highlander S."/>
            <person name="Gibbs R."/>
        </authorList>
    </citation>
    <scope>NUCLEOTIDE SEQUENCE [LARGE SCALE GENOMIC DNA]</scope>
    <source>
        <strain evidence="1 2">ATCC 33574</strain>
    </source>
</reference>
<dbReference type="EMBL" id="AEPD01000028">
    <property type="protein sequence ID" value="EFU30297.1"/>
    <property type="molecule type" value="Genomic_DNA"/>
</dbReference>
<name>E6K7Z7_9BACT</name>
<proteinExistence type="predicted"/>